<dbReference type="InterPro" id="IPR020930">
    <property type="entry name" value="Ribosomal_uL5_bac-type"/>
</dbReference>
<dbReference type="SUPFAM" id="SSF50715">
    <property type="entry name" value="Ribosomal protein L25-like"/>
    <property type="match status" value="1"/>
</dbReference>
<keyword evidence="1" id="KW-0472">Membrane</keyword>
<accession>A0A833XCS6</accession>
<dbReference type="GO" id="GO:0006412">
    <property type="term" value="P:translation"/>
    <property type="evidence" value="ECO:0007669"/>
    <property type="project" value="InterPro"/>
</dbReference>
<evidence type="ECO:0000313" key="3">
    <source>
        <dbReference type="Proteomes" id="UP000619265"/>
    </source>
</evidence>
<sequence>MAKWWRSAASNLRTVVARSPTAQPSSSYHTIQAVPRECSGSRVSARDRAQGRIPAVVLSQQLLLRKDEPKNSSEDRSLSQKLLLTTERKQIQSILNSVELPFFYCTTFPLQIRAGSGSSHLLESGTVLPIKIHRNEETGKILNLVFVWAEEGSELKVEVPIVFKGEDVCPGLKKGNFRYLFFFFFASFKLLIFADFSFRCTLWQSCTLGLYVKDSMLLLILIENERMWDLWIITLFYWF</sequence>
<dbReference type="AlphaFoldDB" id="A0A833XCS6"/>
<dbReference type="GO" id="GO:0003735">
    <property type="term" value="F:structural constituent of ribosome"/>
    <property type="evidence" value="ECO:0007669"/>
    <property type="project" value="InterPro"/>
</dbReference>
<dbReference type="PANTHER" id="PTHR33284">
    <property type="entry name" value="RIBOSOMAL PROTEIN L25/GLN-TRNA SYNTHETASE, ANTI-CODON-BINDING DOMAIN-CONTAINING PROTEIN"/>
    <property type="match status" value="1"/>
</dbReference>
<dbReference type="Gramene" id="Jr07_02330_p1">
    <property type="protein sequence ID" value="cds.Jr07_02330_p1"/>
    <property type="gene ID" value="Jr07_02330"/>
</dbReference>
<proteinExistence type="predicted"/>
<dbReference type="InterPro" id="IPR011035">
    <property type="entry name" value="Ribosomal_bL25/Gln-tRNA_synth"/>
</dbReference>
<keyword evidence="1" id="KW-0812">Transmembrane</keyword>
<comment type="caution">
    <text evidence="2">The sequence shown here is derived from an EMBL/GenBank/DDBJ whole genome shotgun (WGS) entry which is preliminary data.</text>
</comment>
<gene>
    <name evidence="2" type="ORF">F2P56_013959</name>
</gene>
<organism evidence="2 3">
    <name type="scientific">Juglans regia</name>
    <name type="common">English walnut</name>
    <dbReference type="NCBI Taxonomy" id="51240"/>
    <lineage>
        <taxon>Eukaryota</taxon>
        <taxon>Viridiplantae</taxon>
        <taxon>Streptophyta</taxon>
        <taxon>Embryophyta</taxon>
        <taxon>Tracheophyta</taxon>
        <taxon>Spermatophyta</taxon>
        <taxon>Magnoliopsida</taxon>
        <taxon>eudicotyledons</taxon>
        <taxon>Gunneridae</taxon>
        <taxon>Pentapetalae</taxon>
        <taxon>rosids</taxon>
        <taxon>fabids</taxon>
        <taxon>Fagales</taxon>
        <taxon>Juglandaceae</taxon>
        <taxon>Juglans</taxon>
    </lineage>
</organism>
<reference evidence="2" key="1">
    <citation type="submission" date="2015-10" db="EMBL/GenBank/DDBJ databases">
        <authorList>
            <person name="Martinez-Garcia P.J."/>
            <person name="Crepeau M.W."/>
            <person name="Puiu D."/>
            <person name="Gonzalez-Ibeas D."/>
            <person name="Whalen J."/>
            <person name="Stevens K."/>
            <person name="Paul R."/>
            <person name="Butterfield T."/>
            <person name="Britton M."/>
            <person name="Reagan R."/>
            <person name="Chakraborty S."/>
            <person name="Walawage S.L."/>
            <person name="Vasquez-Gross H.A."/>
            <person name="Cardeno C."/>
            <person name="Famula R."/>
            <person name="Pratt K."/>
            <person name="Kuruganti S."/>
            <person name="Aradhya M.K."/>
            <person name="Leslie C.A."/>
            <person name="Dandekar A.M."/>
            <person name="Salzberg S.L."/>
            <person name="Wegrzyn J.L."/>
            <person name="Langley C.H."/>
            <person name="Neale D.B."/>
        </authorList>
    </citation>
    <scope>NUCLEOTIDE SEQUENCE</scope>
    <source>
        <tissue evidence="2">Leaves</tissue>
    </source>
</reference>
<dbReference type="PANTHER" id="PTHR33284:SF2">
    <property type="entry name" value="RIBOSOMAL PROTEIN L25_GLN-TRNA SYNTHETASE, ANTI-CODON-BINDING DOMAIN-CONTAINING PROTEIN"/>
    <property type="match status" value="1"/>
</dbReference>
<feature type="transmembrane region" description="Helical" evidence="1">
    <location>
        <begin position="179"/>
        <end position="196"/>
    </location>
</feature>
<name>A0A833XCS6_JUGRE</name>
<dbReference type="GO" id="GO:0005840">
    <property type="term" value="C:ribosome"/>
    <property type="evidence" value="ECO:0007669"/>
    <property type="project" value="InterPro"/>
</dbReference>
<keyword evidence="1" id="KW-1133">Transmembrane helix</keyword>
<dbReference type="Proteomes" id="UP000619265">
    <property type="component" value="Unassembled WGS sequence"/>
</dbReference>
<protein>
    <submittedName>
        <fullName evidence="2">Uncharacterized protein</fullName>
    </submittedName>
</protein>
<dbReference type="EMBL" id="LIHL02000007">
    <property type="protein sequence ID" value="KAF5463830.1"/>
    <property type="molecule type" value="Genomic_DNA"/>
</dbReference>
<evidence type="ECO:0000256" key="1">
    <source>
        <dbReference type="SAM" id="Phobius"/>
    </source>
</evidence>
<reference evidence="2" key="2">
    <citation type="submission" date="2020-03" db="EMBL/GenBank/DDBJ databases">
        <title>Walnut 2.0.</title>
        <authorList>
            <person name="Marrano A."/>
            <person name="Britton M."/>
            <person name="Zimin A.V."/>
            <person name="Zaini P.A."/>
            <person name="Workman R."/>
            <person name="Puiu D."/>
            <person name="Bianco L."/>
            <person name="Allen B.J."/>
            <person name="Troggio M."/>
            <person name="Leslie C.A."/>
            <person name="Timp W."/>
            <person name="Dendekar A."/>
            <person name="Salzberg S.L."/>
            <person name="Neale D.B."/>
        </authorList>
    </citation>
    <scope>NUCLEOTIDE SEQUENCE</scope>
    <source>
        <tissue evidence="2">Leaves</tissue>
    </source>
</reference>
<evidence type="ECO:0000313" key="2">
    <source>
        <dbReference type="EMBL" id="KAF5463830.1"/>
    </source>
</evidence>